<dbReference type="Pfam" id="PF09481">
    <property type="entry name" value="CRISPR_Cse1"/>
    <property type="match status" value="1"/>
</dbReference>
<evidence type="ECO:0000313" key="2">
    <source>
        <dbReference type="Proteomes" id="UP000218689"/>
    </source>
</evidence>
<dbReference type="OrthoDB" id="3187690at2"/>
<dbReference type="EMBL" id="BEDT01000001">
    <property type="protein sequence ID" value="GAX46544.1"/>
    <property type="molecule type" value="Genomic_DNA"/>
</dbReference>
<dbReference type="AlphaFoldDB" id="A0A224X8I1"/>
<keyword evidence="2" id="KW-1185">Reference proteome</keyword>
<evidence type="ECO:0000313" key="1">
    <source>
        <dbReference type="EMBL" id="GAX46544.1"/>
    </source>
</evidence>
<organism evidence="1 2">
    <name type="scientific">Pseudolactococcus reticulitermitis</name>
    <dbReference type="NCBI Taxonomy" id="2025039"/>
    <lineage>
        <taxon>Bacteria</taxon>
        <taxon>Bacillati</taxon>
        <taxon>Bacillota</taxon>
        <taxon>Bacilli</taxon>
        <taxon>Lactobacillales</taxon>
        <taxon>Streptococcaceae</taxon>
        <taxon>Pseudolactococcus</taxon>
    </lineage>
</organism>
<proteinExistence type="predicted"/>
<dbReference type="InterPro" id="IPR013381">
    <property type="entry name" value="CRISPR-assoc_prot_Cse1"/>
</dbReference>
<protein>
    <submittedName>
        <fullName evidence="1">CRISPR-associated protein Cse1 family</fullName>
    </submittedName>
</protein>
<name>A0A224X8I1_9LACT</name>
<accession>A0A224X8I1</accession>
<dbReference type="RefSeq" id="WP_094783632.1">
    <property type="nucleotide sequence ID" value="NZ_BEDT01000001.1"/>
</dbReference>
<dbReference type="Proteomes" id="UP000218689">
    <property type="component" value="Unassembled WGS sequence"/>
</dbReference>
<sequence length="563" mass="65778">MAEFNLLDEPWISVMTDDKGTTEEVSLKELFEHAHDYKSLAGETPTQDFAILRLLLAVLHTVFSRFDADGEQYEWVALDDNYRQTKTVDKDDDGDDYQDALLDTWRKLWEAKAFPEIVGEYLEKWRDRFYLFDSDYPFYQVTEDTLKLPGNKAKVNHISGKTIKRTLSESENKIILFSPEHDDVKNKLSKSEVARWLVLYQGITGTGDKVKFANQDKNQKLSKGWLYDLGGVYVSGENLFDTLLLNLALIHPEEQYIQVQKPIWEEDSNEKMLYRFREGRKLDNLAALYTNWSRAVTIPNDFKENQDFSVSIIKLPEIDHQNNFLELMTEWRFNKTGDNKDTFTPKKHSLNEQFWRSFGITFTPNNSAQRRPGIIEWLIYLEDKKISLKHQKFNAVSMEDDGNATSWNPINEIFDNVSFGNIISDATDGWLNSISNEVDKIKNVMDGVLWTFANDIKAIRNLNSNEFANRVKQEAYFQVDMPFRDWLSSIQPDDSKEEKIKEWRATLRTIIKKEAQKLVNSAGNRDFIGIEDGAHVKNIFTVYNRFNWKLNEHLPKEKEEESR</sequence>
<reference evidence="2" key="1">
    <citation type="submission" date="2017-08" db="EMBL/GenBank/DDBJ databases">
        <title>Draft genome sequence of Lactococcus sp. strain Rs-Y01, isolated from the gut of the lower termite Reticulitermes speratus.</title>
        <authorList>
            <person name="Ohkuma M."/>
            <person name="Yuki M."/>
        </authorList>
    </citation>
    <scope>NUCLEOTIDE SEQUENCE [LARGE SCALE GENOMIC DNA]</scope>
    <source>
        <strain evidence="2">Rs-Y01</strain>
    </source>
</reference>
<dbReference type="Gene3D" id="1.10.132.100">
    <property type="match status" value="1"/>
</dbReference>
<gene>
    <name evidence="1" type="ORF">RsY01_123</name>
</gene>
<comment type="caution">
    <text evidence="1">The sequence shown here is derived from an EMBL/GenBank/DDBJ whole genome shotgun (WGS) entry which is preliminary data.</text>
</comment>